<protein>
    <submittedName>
        <fullName evidence="6">VirB3 family type IV secretion system protein</fullName>
    </submittedName>
</protein>
<comment type="subcellular location">
    <subcellularLocation>
        <location evidence="1">Membrane</location>
    </subcellularLocation>
</comment>
<sequence>MHKNVLFRGCTRPAMFLGVPYIPFFIGAGGGLLMGMYFDLWFLLLIPVIIFFMQQMTKRDEMIFRMLGLRWRFRMRVRNLQRYSGMWVFSPNEYRRNVPGAKP</sequence>
<evidence type="ECO:0000256" key="1">
    <source>
        <dbReference type="ARBA" id="ARBA00004370"/>
    </source>
</evidence>
<keyword evidence="7" id="KW-1185">Reference proteome</keyword>
<keyword evidence="4 5" id="KW-0472">Membrane</keyword>
<feature type="transmembrane region" description="Helical" evidence="5">
    <location>
        <begin position="12"/>
        <end position="34"/>
    </location>
</feature>
<gene>
    <name evidence="6" type="ORF">JR064_02850</name>
</gene>
<accession>A0ABS3AYD0</accession>
<evidence type="ECO:0000313" key="6">
    <source>
        <dbReference type="EMBL" id="MBN6101102.1"/>
    </source>
</evidence>
<feature type="transmembrane region" description="Helical" evidence="5">
    <location>
        <begin position="40"/>
        <end position="57"/>
    </location>
</feature>
<organism evidence="6 7">
    <name type="scientific">Xanthomonas bonasiae</name>
    <dbReference type="NCBI Taxonomy" id="2810351"/>
    <lineage>
        <taxon>Bacteria</taxon>
        <taxon>Pseudomonadati</taxon>
        <taxon>Pseudomonadota</taxon>
        <taxon>Gammaproteobacteria</taxon>
        <taxon>Lysobacterales</taxon>
        <taxon>Lysobacteraceae</taxon>
        <taxon>Xanthomonas</taxon>
    </lineage>
</organism>
<evidence type="ECO:0000256" key="4">
    <source>
        <dbReference type="ARBA" id="ARBA00023136"/>
    </source>
</evidence>
<evidence type="ECO:0000256" key="5">
    <source>
        <dbReference type="SAM" id="Phobius"/>
    </source>
</evidence>
<dbReference type="EMBL" id="JAFIWB010000002">
    <property type="protein sequence ID" value="MBN6101102.1"/>
    <property type="molecule type" value="Genomic_DNA"/>
</dbReference>
<dbReference type="RefSeq" id="WP_206228762.1">
    <property type="nucleotide sequence ID" value="NZ_JAFIWB010000002.1"/>
</dbReference>
<evidence type="ECO:0000256" key="2">
    <source>
        <dbReference type="ARBA" id="ARBA00022692"/>
    </source>
</evidence>
<name>A0ABS3AYD0_9XANT</name>
<dbReference type="Pfam" id="PF05101">
    <property type="entry name" value="VirB3"/>
    <property type="match status" value="1"/>
</dbReference>
<keyword evidence="3 5" id="KW-1133">Transmembrane helix</keyword>
<dbReference type="InterPro" id="IPR007792">
    <property type="entry name" value="T4SS_VirB3/TrbD/AvhB"/>
</dbReference>
<dbReference type="Proteomes" id="UP000695802">
    <property type="component" value="Unassembled WGS sequence"/>
</dbReference>
<keyword evidence="2 5" id="KW-0812">Transmembrane</keyword>
<reference evidence="6 7" key="1">
    <citation type="submission" date="2021-02" db="EMBL/GenBank/DDBJ databases">
        <title>Taxonomically Unique Crown Gall-Associated Xanthomonas Stains Have Deficiency in Virulence Repertories.</title>
        <authorList>
            <person name="Mafakheri H."/>
            <person name="Taghavi S.M."/>
            <person name="Dimkic I."/>
            <person name="Nemanja K."/>
            <person name="Osdaghi E."/>
        </authorList>
    </citation>
    <scope>NUCLEOTIDE SEQUENCE [LARGE SCALE GENOMIC DNA]</scope>
    <source>
        <strain evidence="6 7">FX4</strain>
    </source>
</reference>
<evidence type="ECO:0000313" key="7">
    <source>
        <dbReference type="Proteomes" id="UP000695802"/>
    </source>
</evidence>
<evidence type="ECO:0000256" key="3">
    <source>
        <dbReference type="ARBA" id="ARBA00022989"/>
    </source>
</evidence>
<proteinExistence type="predicted"/>
<comment type="caution">
    <text evidence="6">The sequence shown here is derived from an EMBL/GenBank/DDBJ whole genome shotgun (WGS) entry which is preliminary data.</text>
</comment>